<dbReference type="EMBL" id="CP053418">
    <property type="protein sequence ID" value="QJW83495.1"/>
    <property type="molecule type" value="Genomic_DNA"/>
</dbReference>
<protein>
    <submittedName>
        <fullName evidence="2">Ig-like domain-containing protein</fullName>
    </submittedName>
</protein>
<proteinExistence type="predicted"/>
<reference evidence="2 3" key="1">
    <citation type="submission" date="2020-05" db="EMBL/GenBank/DDBJ databases">
        <title>Ramlibacter rhizophilus sp. nov., isolated from rhizosphere soil of national flower Mugunghwa from South Korea.</title>
        <authorList>
            <person name="Zheng-Fei Y."/>
            <person name="Huan T."/>
        </authorList>
    </citation>
    <scope>NUCLEOTIDE SEQUENCE [LARGE SCALE GENOMIC DNA]</scope>
    <source>
        <strain evidence="2 3">H242</strain>
    </source>
</reference>
<dbReference type="Proteomes" id="UP000500826">
    <property type="component" value="Chromosome"/>
</dbReference>
<organism evidence="2 3">
    <name type="scientific">Ramlibacter terrae</name>
    <dbReference type="NCBI Taxonomy" id="2732511"/>
    <lineage>
        <taxon>Bacteria</taxon>
        <taxon>Pseudomonadati</taxon>
        <taxon>Pseudomonadota</taxon>
        <taxon>Betaproteobacteria</taxon>
        <taxon>Burkholderiales</taxon>
        <taxon>Comamonadaceae</taxon>
        <taxon>Ramlibacter</taxon>
    </lineage>
</organism>
<dbReference type="Pfam" id="PF17963">
    <property type="entry name" value="Big_9"/>
    <property type="match status" value="1"/>
</dbReference>
<gene>
    <name evidence="2" type="ORF">HK414_02990</name>
</gene>
<accession>A0ABX6P266</accession>
<keyword evidence="3" id="KW-1185">Reference proteome</keyword>
<evidence type="ECO:0000256" key="1">
    <source>
        <dbReference type="SAM" id="MobiDB-lite"/>
    </source>
</evidence>
<name>A0ABX6P266_9BURK</name>
<sequence>MVTVNVGSVADIAGDTASVNEDGSVTSNLLANDSFEGAEIIKAVTQGAHGTVTIVDAAPGTVQYTADPNWSGTDSYTYTVTSGGVTETATVVVTVNPVDDAPVFSGDTSGSGNEDAGAITGTLAAVDSADGMPTPGYSVSGTAAHGTASIDASGAGPTRPPPTTTARTASPSRSPMPSATPPRR</sequence>
<evidence type="ECO:0000313" key="3">
    <source>
        <dbReference type="Proteomes" id="UP000500826"/>
    </source>
</evidence>
<evidence type="ECO:0000313" key="2">
    <source>
        <dbReference type="EMBL" id="QJW83495.1"/>
    </source>
</evidence>
<dbReference type="Gene3D" id="2.60.40.3440">
    <property type="match status" value="1"/>
</dbReference>
<feature type="region of interest" description="Disordered" evidence="1">
    <location>
        <begin position="136"/>
        <end position="184"/>
    </location>
</feature>
<feature type="compositionally biased region" description="Low complexity" evidence="1">
    <location>
        <begin position="164"/>
        <end position="175"/>
    </location>
</feature>